<dbReference type="Proteomes" id="UP000033996">
    <property type="component" value="Unassembled WGS sequence"/>
</dbReference>
<feature type="region of interest" description="Disordered" evidence="1">
    <location>
        <begin position="372"/>
        <end position="404"/>
    </location>
</feature>
<dbReference type="EMBL" id="LBWL01000001">
    <property type="protein sequence ID" value="KKR09620.1"/>
    <property type="molecule type" value="Genomic_DNA"/>
</dbReference>
<name>A0A837HUV8_9BACT</name>
<organism evidence="2 3">
    <name type="scientific">Candidatus Yanofskybacteria bacterium GW2011_GWD1_39_16</name>
    <dbReference type="NCBI Taxonomy" id="1619030"/>
    <lineage>
        <taxon>Bacteria</taxon>
        <taxon>Candidatus Yanofskyibacteriota</taxon>
    </lineage>
</organism>
<comment type="caution">
    <text evidence="2">The sequence shown here is derived from an EMBL/GenBank/DDBJ whole genome shotgun (WGS) entry which is preliminary data.</text>
</comment>
<evidence type="ECO:0000313" key="3">
    <source>
        <dbReference type="Proteomes" id="UP000033996"/>
    </source>
</evidence>
<accession>A0A837HUV8</accession>
<dbReference type="AlphaFoldDB" id="A0A837HUV8"/>
<protein>
    <submittedName>
        <fullName evidence="2">Uncharacterized protein</fullName>
    </submittedName>
</protein>
<gene>
    <name evidence="2" type="ORF">UT35_C0001G0017</name>
</gene>
<proteinExistence type="predicted"/>
<sequence length="517" mass="55005">MKKILILILIIGFVPPIVSQAVTGVGTGIDASVGTIKFASCTAGGVVAPWLSRQLTDQRDKLNEQAKKWLSWLQSKITGNLPSIPIQTIVPLPGGISKVPVQDSDTKTAVDNAKNGINSNFNSKELWGDTIARCGAREILNKISGDIVNIARTNGRDGGTAFIRNWRNFLTRAEYRGEDMFRAMLSNTNICSYMAKDAKSAFGVTKTITLPGVNTRSGSLNSYALRANCTMPKDFDIAKYQQDFQGNGGWEAFSRLLDGANNPYGMILMSADEIARQRAIELAADTAQTAANNGYSGISGKNASDSCMIKGMTGTCLVYKDIKTPGSYLAANLAATVQQELSWVGNVDEVGELIANLTEITLNRLTNLSSPNEGNAYIEDPLPSLPPTDPINEGGATPPADATTKHGNHLDIIAAAKAELITEGMVFSIDSPECPDRFAITERAVQKLKGDGAGFLDKPSGNNCGGFAVDIIAYPDGYIYDILDGSAEDGNGPAWNPSGCGPIDGDGTCSDRYRAAP</sequence>
<evidence type="ECO:0000256" key="1">
    <source>
        <dbReference type="SAM" id="MobiDB-lite"/>
    </source>
</evidence>
<reference evidence="2 3" key="1">
    <citation type="journal article" date="2015" name="Nature">
        <title>rRNA introns, odd ribosomes, and small enigmatic genomes across a large radiation of phyla.</title>
        <authorList>
            <person name="Brown C.T."/>
            <person name="Hug L.A."/>
            <person name="Thomas B.C."/>
            <person name="Sharon I."/>
            <person name="Castelle C.J."/>
            <person name="Singh A."/>
            <person name="Wilkins M.J."/>
            <person name="Williams K.H."/>
            <person name="Banfield J.F."/>
        </authorList>
    </citation>
    <scope>NUCLEOTIDE SEQUENCE [LARGE SCALE GENOMIC DNA]</scope>
</reference>
<evidence type="ECO:0000313" key="2">
    <source>
        <dbReference type="EMBL" id="KKR09620.1"/>
    </source>
</evidence>